<dbReference type="EMBL" id="CP009962">
    <property type="protein sequence ID" value="AIY42170.1"/>
    <property type="molecule type" value="Genomic_DNA"/>
</dbReference>
<dbReference type="Proteomes" id="UP000030302">
    <property type="component" value="Chromosome"/>
</dbReference>
<name>A0A0A1FEF0_9BURK</name>
<sequence>MAIILIPTPMTPIQISKISSMTPPYRPGEIASELFVDRLKKPM</sequence>
<evidence type="ECO:0000313" key="2">
    <source>
        <dbReference type="Proteomes" id="UP000030302"/>
    </source>
</evidence>
<accession>A0A0A1FEF0</accession>
<keyword evidence="2" id="KW-1185">Reference proteome</keyword>
<proteinExistence type="predicted"/>
<dbReference type="KEGG" id="care:LT85_3012"/>
<reference evidence="2" key="1">
    <citation type="journal article" date="2014" name="Soil Biol. Biochem.">
        <title>Structure and function of bacterial communities in ageing soils: Insights from the Mendocino ecological staircase.</title>
        <authorList>
            <person name="Uroz S."/>
            <person name="Tech J.J."/>
            <person name="Sawaya N.A."/>
            <person name="Frey-Klett P."/>
            <person name="Leveau J.H.J."/>
        </authorList>
    </citation>
    <scope>NUCLEOTIDE SEQUENCE [LARGE SCALE GENOMIC DNA]</scope>
    <source>
        <strain evidence="2">Cal35</strain>
    </source>
</reference>
<evidence type="ECO:0000313" key="1">
    <source>
        <dbReference type="EMBL" id="AIY42170.1"/>
    </source>
</evidence>
<dbReference type="HOGENOM" id="CLU_3232129_0_0_4"/>
<protein>
    <submittedName>
        <fullName evidence="1">Uncharacterized protein</fullName>
    </submittedName>
</protein>
<gene>
    <name evidence="1" type="ORF">LT85_3012</name>
</gene>
<dbReference type="AlphaFoldDB" id="A0A0A1FEF0"/>
<organism evidence="1 2">
    <name type="scientific">Collimonas arenae</name>
    <dbReference type="NCBI Taxonomy" id="279058"/>
    <lineage>
        <taxon>Bacteria</taxon>
        <taxon>Pseudomonadati</taxon>
        <taxon>Pseudomonadota</taxon>
        <taxon>Betaproteobacteria</taxon>
        <taxon>Burkholderiales</taxon>
        <taxon>Oxalobacteraceae</taxon>
        <taxon>Collimonas</taxon>
    </lineage>
</organism>
<dbReference type="STRING" id="279058.LT85_3012"/>